<reference evidence="2 3" key="1">
    <citation type="submission" date="2012-10" db="EMBL/GenBank/DDBJ databases">
        <authorList>
            <person name="Harkins D.M."/>
            <person name="Durkin A.S."/>
            <person name="Brinkac L.M."/>
            <person name="Haft D.H."/>
            <person name="Selengut J.D."/>
            <person name="Sanka R."/>
            <person name="DePew J."/>
            <person name="Purushe J."/>
            <person name="Chanthongthip A."/>
            <person name="Lattana O."/>
            <person name="Phetsouvanh R."/>
            <person name="Newton P.N."/>
            <person name="Vinetz J.M."/>
            <person name="Sutton G.G."/>
            <person name="Nierman W.C."/>
            <person name="Fouts D.E."/>
        </authorList>
    </citation>
    <scope>NUCLEOTIDE SEQUENCE [LARGE SCALE GENOMIC DNA]</scope>
    <source>
        <strain evidence="2 3">UI 12758</strain>
    </source>
</reference>
<keyword evidence="1" id="KW-0812">Transmembrane</keyword>
<comment type="caution">
    <text evidence="2">The sequence shown here is derived from an EMBL/GenBank/DDBJ whole genome shotgun (WGS) entry which is preliminary data.</text>
</comment>
<dbReference type="Proteomes" id="UP000001340">
    <property type="component" value="Unassembled WGS sequence"/>
</dbReference>
<dbReference type="EMBL" id="AHNR02000016">
    <property type="protein sequence ID" value="EKR56216.1"/>
    <property type="molecule type" value="Genomic_DNA"/>
</dbReference>
<keyword evidence="1" id="KW-1133">Transmembrane helix</keyword>
<evidence type="ECO:0000256" key="1">
    <source>
        <dbReference type="SAM" id="Phobius"/>
    </source>
</evidence>
<gene>
    <name evidence="2" type="ORF">LEP1GSC105_3370</name>
</gene>
<keyword evidence="1" id="KW-0472">Membrane</keyword>
<evidence type="ECO:0000313" key="2">
    <source>
        <dbReference type="EMBL" id="EKR56216.1"/>
    </source>
</evidence>
<organism evidence="2 3">
    <name type="scientific">Leptospira interrogans str. UI 12758</name>
    <dbReference type="NCBI Taxonomy" id="1049938"/>
    <lineage>
        <taxon>Bacteria</taxon>
        <taxon>Pseudomonadati</taxon>
        <taxon>Spirochaetota</taxon>
        <taxon>Spirochaetia</taxon>
        <taxon>Leptospirales</taxon>
        <taxon>Leptospiraceae</taxon>
        <taxon>Leptospira</taxon>
    </lineage>
</organism>
<sequence length="44" mass="5270">MQVFNKKREVMAPIKPFPSVIFYTLQTALYVVRFCMSSRRNCRI</sequence>
<name>A0A0E2D9U0_LEPIR</name>
<evidence type="ECO:0000313" key="3">
    <source>
        <dbReference type="Proteomes" id="UP000001340"/>
    </source>
</evidence>
<protein>
    <submittedName>
        <fullName evidence="2">Uncharacterized protein</fullName>
    </submittedName>
</protein>
<feature type="transmembrane region" description="Helical" evidence="1">
    <location>
        <begin position="20"/>
        <end position="36"/>
    </location>
</feature>
<dbReference type="AlphaFoldDB" id="A0A0E2D9U0"/>
<accession>A0A0E2D9U0</accession>
<proteinExistence type="predicted"/>